<protein>
    <submittedName>
        <fullName evidence="1">Dicarboxylate/amino acid:cation symporter</fullName>
    </submittedName>
</protein>
<proteinExistence type="predicted"/>
<dbReference type="EMBL" id="JASNRB020000014">
    <property type="protein sequence ID" value="MFJ1470473.1"/>
    <property type="molecule type" value="Genomic_DNA"/>
</dbReference>
<evidence type="ECO:0000313" key="1">
    <source>
        <dbReference type="EMBL" id="MFJ1470473.1"/>
    </source>
</evidence>
<dbReference type="Proteomes" id="UP001168096">
    <property type="component" value="Unassembled WGS sequence"/>
</dbReference>
<sequence length="423" mass="44433">MNKRNRLTTWILVGLALGIAAGYIAHTNLADPKGFADTMSLVTTLFLRLIKMIIAPLVFSTLVVGIAKMGDAAEVGRIGIKALGWFIIASLLSLTLGLILVNMFRPGDAMALSGTLPAAGASSGITASGLTLKDFITHLVPTSIFDGMARNEILQIVIFSIFFGTGAAAVGDRAAPMIAAIDGAAHVMLKVTGYVMNFAPFAVFAAVAGVVATSGVGVLGTYGKFMGEFYLGIALLWCILIAIGVLFVGPRLFKLLGLLREPTILAFTCASSEAAYPKTLEGLERFGVKNRLAAFVLPIGYSFNLDGSMMYCTFASVFIAQAYGIELALSTQMTMMLVLMLTSKGMAGVPRASLVVIAATLNQFHIPEAGLLLLLGIDHFLDMGRSATNVIGNGIATAVVAKWEGDLTDPALADKDIATAPLR</sequence>
<reference evidence="1" key="1">
    <citation type="submission" date="2024-11" db="EMBL/GenBank/DDBJ databases">
        <title>Description of Massilia orientalis sp. nov., isolated from rhizosphere soil of Ageratina adenophora.</title>
        <authorList>
            <person name="Wang Y."/>
        </authorList>
    </citation>
    <scope>NUCLEOTIDE SEQUENCE</scope>
    <source>
        <strain evidence="1">YIM B02787</strain>
    </source>
</reference>
<gene>
    <name evidence="1" type="ORF">QPK29_022385</name>
</gene>
<organism evidence="1 2">
    <name type="scientific">Massilia orientalis</name>
    <dbReference type="NCBI Taxonomy" id="3050128"/>
    <lineage>
        <taxon>Bacteria</taxon>
        <taxon>Pseudomonadati</taxon>
        <taxon>Pseudomonadota</taxon>
        <taxon>Betaproteobacteria</taxon>
        <taxon>Burkholderiales</taxon>
        <taxon>Oxalobacteraceae</taxon>
        <taxon>Telluria group</taxon>
        <taxon>Massilia</taxon>
    </lineage>
</organism>
<evidence type="ECO:0000313" key="2">
    <source>
        <dbReference type="Proteomes" id="UP001168096"/>
    </source>
</evidence>
<comment type="caution">
    <text evidence="1">The sequence shown here is derived from an EMBL/GenBank/DDBJ whole genome shotgun (WGS) entry which is preliminary data.</text>
</comment>
<keyword evidence="2" id="KW-1185">Reference proteome</keyword>
<name>A0ACC7MG64_9BURK</name>
<accession>A0ACC7MG64</accession>